<organism evidence="1">
    <name type="scientific">Strombidium rassoulzadegani</name>
    <dbReference type="NCBI Taxonomy" id="1082188"/>
    <lineage>
        <taxon>Eukaryota</taxon>
        <taxon>Sar</taxon>
        <taxon>Alveolata</taxon>
        <taxon>Ciliophora</taxon>
        <taxon>Intramacronucleata</taxon>
        <taxon>Spirotrichea</taxon>
        <taxon>Oligotrichia</taxon>
        <taxon>Strombidiidae</taxon>
        <taxon>Strombidium</taxon>
    </lineage>
</organism>
<reference evidence="1" key="1">
    <citation type="submission" date="2021-01" db="EMBL/GenBank/DDBJ databases">
        <authorList>
            <person name="Corre E."/>
            <person name="Pelletier E."/>
            <person name="Niang G."/>
            <person name="Scheremetjew M."/>
            <person name="Finn R."/>
            <person name="Kale V."/>
            <person name="Holt S."/>
            <person name="Cochrane G."/>
            <person name="Meng A."/>
            <person name="Brown T."/>
            <person name="Cohen L."/>
        </authorList>
    </citation>
    <scope>NUCLEOTIDE SEQUENCE</scope>
    <source>
        <strain evidence="1">Ras09</strain>
    </source>
</reference>
<accession>A0A7S3CL31</accession>
<protein>
    <submittedName>
        <fullName evidence="1">Uncharacterized protein</fullName>
    </submittedName>
</protein>
<evidence type="ECO:0000313" key="1">
    <source>
        <dbReference type="EMBL" id="CAE0231106.1"/>
    </source>
</evidence>
<sequence>MARLCLYVIIAVKAGMIYDKMKQLVSMRGVRAQIMQQNRRIMKEVYSNPSYAIKIDQFLDDSFSEAGQIEISSESMSQDVLMRILLTQNAEEDPDEPIEITQEEFENLEI</sequence>
<dbReference type="EMBL" id="HBIA01005491">
    <property type="protein sequence ID" value="CAE0231106.1"/>
    <property type="molecule type" value="Transcribed_RNA"/>
</dbReference>
<proteinExistence type="predicted"/>
<gene>
    <name evidence="1" type="ORF">SRAS04492_LOCUS2901</name>
</gene>
<dbReference type="AlphaFoldDB" id="A0A7S3CL31"/>
<name>A0A7S3CL31_9SPIT</name>